<dbReference type="AlphaFoldDB" id="A0A939DA63"/>
<proteinExistence type="predicted"/>
<evidence type="ECO:0000313" key="2">
    <source>
        <dbReference type="Proteomes" id="UP000664545"/>
    </source>
</evidence>
<reference evidence="1" key="1">
    <citation type="submission" date="2021-02" db="EMBL/GenBank/DDBJ databases">
        <title>Abyssanaerobacter marinus gen.nov., sp., nov, anaerobic bacterium isolated from the Onnuri vent field of Indian Ocean and suggestion of Mogibacteriaceae fam. nov., and proposal of reclassification of ambiguous this family's genus member.</title>
        <authorList>
            <person name="Kim Y.J."/>
            <person name="Yang J.-A."/>
        </authorList>
    </citation>
    <scope>NUCLEOTIDE SEQUENCE</scope>
    <source>
        <strain evidence="1">DSM 2634</strain>
    </source>
</reference>
<dbReference type="RefSeq" id="WP_206583058.1">
    <property type="nucleotide sequence ID" value="NZ_JAFJZZ010000007.1"/>
</dbReference>
<dbReference type="Proteomes" id="UP000664545">
    <property type="component" value="Unassembled WGS sequence"/>
</dbReference>
<accession>A0A939DA63</accession>
<gene>
    <name evidence="1" type="ORF">JYB65_12700</name>
</gene>
<protein>
    <submittedName>
        <fullName evidence="1">Uncharacterized protein</fullName>
    </submittedName>
</protein>
<name>A0A939DA63_CLOAM</name>
<sequence length="105" mass="12270">MNINWFKDPDNVVCVDVNVFSDIFSKKIAIENLREKLEDFKRNPIKEGEVIKGKERNCIKLMVPNLTFGQSIENGEKVWVYLGENYDSFCLYWPKEKVLYGSMIG</sequence>
<comment type="caution">
    <text evidence="1">The sequence shown here is derived from an EMBL/GenBank/DDBJ whole genome shotgun (WGS) entry which is preliminary data.</text>
</comment>
<dbReference type="EMBL" id="JAFJZZ010000007">
    <property type="protein sequence ID" value="MBN7774219.1"/>
    <property type="molecule type" value="Genomic_DNA"/>
</dbReference>
<organism evidence="1 2">
    <name type="scientific">Clostridium aminobutyricum</name>
    <dbReference type="NCBI Taxonomy" id="33953"/>
    <lineage>
        <taxon>Bacteria</taxon>
        <taxon>Bacillati</taxon>
        <taxon>Bacillota</taxon>
        <taxon>Clostridia</taxon>
        <taxon>Eubacteriales</taxon>
        <taxon>Clostridiaceae</taxon>
        <taxon>Clostridium</taxon>
    </lineage>
</organism>
<evidence type="ECO:0000313" key="1">
    <source>
        <dbReference type="EMBL" id="MBN7774219.1"/>
    </source>
</evidence>
<keyword evidence="2" id="KW-1185">Reference proteome</keyword>